<evidence type="ECO:0000313" key="4">
    <source>
        <dbReference type="Proteomes" id="UP001429745"/>
    </source>
</evidence>
<reference evidence="3 4" key="1">
    <citation type="submission" date="2020-04" db="EMBL/GenBank/DDBJ databases">
        <title>CFH 90308 Microbacterium sp.</title>
        <authorList>
            <person name="Nie G."/>
            <person name="Ming H."/>
            <person name="Xia T."/>
        </authorList>
    </citation>
    <scope>NUCLEOTIDE SEQUENCE [LARGE SCALE GENOMIC DNA]</scope>
    <source>
        <strain evidence="3 4">CFH 90308</strain>
    </source>
</reference>
<dbReference type="EMBL" id="JABACI010000004">
    <property type="protein sequence ID" value="NLP85268.1"/>
    <property type="molecule type" value="Genomic_DNA"/>
</dbReference>
<gene>
    <name evidence="3" type="ORF">HF576_15580</name>
</gene>
<dbReference type="Pfam" id="PF04909">
    <property type="entry name" value="Amidohydro_2"/>
    <property type="match status" value="1"/>
</dbReference>
<dbReference type="RefSeq" id="WP_168913689.1">
    <property type="nucleotide sequence ID" value="NZ_JABACI010000004.1"/>
</dbReference>
<dbReference type="InterPro" id="IPR052350">
    <property type="entry name" value="Metallo-dep_Lactonases"/>
</dbReference>
<dbReference type="Gene3D" id="3.20.20.140">
    <property type="entry name" value="Metal-dependent hydrolases"/>
    <property type="match status" value="1"/>
</dbReference>
<dbReference type="PANTHER" id="PTHR43569:SF2">
    <property type="entry name" value="AMIDOHYDROLASE-RELATED DOMAIN-CONTAINING PROTEIN"/>
    <property type="match status" value="1"/>
</dbReference>
<dbReference type="SUPFAM" id="SSF51556">
    <property type="entry name" value="Metallo-dependent hydrolases"/>
    <property type="match status" value="1"/>
</dbReference>
<organism evidence="3 4">
    <name type="scientific">Microbacterium salsuginis</name>
    <dbReference type="NCBI Taxonomy" id="2722803"/>
    <lineage>
        <taxon>Bacteria</taxon>
        <taxon>Bacillati</taxon>
        <taxon>Actinomycetota</taxon>
        <taxon>Actinomycetes</taxon>
        <taxon>Micrococcales</taxon>
        <taxon>Microbacteriaceae</taxon>
        <taxon>Microbacterium</taxon>
    </lineage>
</organism>
<sequence length="288" mass="31318">MTKVDSHHHLWPADVIGRQDWRPAEDEVLRRAFDVAEYHAALDAAALDGSILMQSVDAMDENQRLADYAAASERVLGWVGFADLPDPARALGDIGALVRMRGVPGGDKLVGLRCLVGSDPMSWTAEASGIAALQRAADEALVWDTVPITDAQTDAVAAVAQRLPHLRIVVDHLASPPMTDDAFGAWRDRLQRLAAHPNVAVKLSVGVAVLQRWERWDAAALRPYVQTAIELFGARRSMLASNWPVVLLRASHAQAWSGVLEALGDMDVQDRARVEGGTALDWYGVTRS</sequence>
<protein>
    <submittedName>
        <fullName evidence="3">Amidohydrolase family protein</fullName>
    </submittedName>
</protein>
<evidence type="ECO:0000259" key="2">
    <source>
        <dbReference type="Pfam" id="PF04909"/>
    </source>
</evidence>
<evidence type="ECO:0000256" key="1">
    <source>
        <dbReference type="ARBA" id="ARBA00038310"/>
    </source>
</evidence>
<comment type="caution">
    <text evidence="3">The sequence shown here is derived from an EMBL/GenBank/DDBJ whole genome shotgun (WGS) entry which is preliminary data.</text>
</comment>
<evidence type="ECO:0000313" key="3">
    <source>
        <dbReference type="EMBL" id="NLP85268.1"/>
    </source>
</evidence>
<accession>A0ABX1KH02</accession>
<comment type="similarity">
    <text evidence="1">Belongs to the metallo-dependent hydrolases superfamily.</text>
</comment>
<name>A0ABX1KH02_9MICO</name>
<dbReference type="InterPro" id="IPR032466">
    <property type="entry name" value="Metal_Hydrolase"/>
</dbReference>
<proteinExistence type="inferred from homology"/>
<dbReference type="PANTHER" id="PTHR43569">
    <property type="entry name" value="AMIDOHYDROLASE"/>
    <property type="match status" value="1"/>
</dbReference>
<dbReference type="InterPro" id="IPR006680">
    <property type="entry name" value="Amidohydro-rel"/>
</dbReference>
<dbReference type="Proteomes" id="UP001429745">
    <property type="component" value="Unassembled WGS sequence"/>
</dbReference>
<feature type="domain" description="Amidohydrolase-related" evidence="2">
    <location>
        <begin position="4"/>
        <end position="284"/>
    </location>
</feature>
<keyword evidence="4" id="KW-1185">Reference proteome</keyword>